<sequence length="57" mass="6199">MENNKKICRCRNVSYLDIINAIKSGASDIEDIMELTGAATCCGGCTSEILSMLEIKK</sequence>
<dbReference type="InterPro" id="IPR041854">
    <property type="entry name" value="BFD-like_2Fe2S-bd_dom_sf"/>
</dbReference>
<dbReference type="Pfam" id="PF04324">
    <property type="entry name" value="Fer2_BFD"/>
    <property type="match status" value="1"/>
</dbReference>
<reference evidence="2 3" key="1">
    <citation type="submission" date="2020-08" db="EMBL/GenBank/DDBJ databases">
        <title>A Genomic Blueprint of the Chicken Gut Microbiome.</title>
        <authorList>
            <person name="Gilroy R."/>
            <person name="Ravi A."/>
            <person name="Getino M."/>
            <person name="Pursley I."/>
            <person name="Horton D.L."/>
            <person name="Alikhan N.-F."/>
            <person name="Baker D."/>
            <person name="Gharbi K."/>
            <person name="Hall N."/>
            <person name="Watson M."/>
            <person name="Adriaenssens E.M."/>
            <person name="Foster-Nyarko E."/>
            <person name="Jarju S."/>
            <person name="Secka A."/>
            <person name="Antonio M."/>
            <person name="Oren A."/>
            <person name="Chaudhuri R."/>
            <person name="La Ragione R.M."/>
            <person name="Hildebrand F."/>
            <person name="Pallen M.J."/>
        </authorList>
    </citation>
    <scope>NUCLEOTIDE SEQUENCE [LARGE SCALE GENOMIC DNA]</scope>
    <source>
        <strain evidence="2 3">Sa3CUN1</strain>
    </source>
</reference>
<evidence type="ECO:0000259" key="1">
    <source>
        <dbReference type="Pfam" id="PF04324"/>
    </source>
</evidence>
<comment type="caution">
    <text evidence="2">The sequence shown here is derived from an EMBL/GenBank/DDBJ whole genome shotgun (WGS) entry which is preliminary data.</text>
</comment>
<keyword evidence="3" id="KW-1185">Reference proteome</keyword>
<gene>
    <name evidence="2" type="ORF">H9660_01640</name>
</gene>
<evidence type="ECO:0000313" key="2">
    <source>
        <dbReference type="EMBL" id="MBD7913841.1"/>
    </source>
</evidence>
<name>A0ABR8Q097_9CLOT</name>
<feature type="domain" description="BFD-like [2Fe-2S]-binding" evidence="1">
    <location>
        <begin position="7"/>
        <end position="54"/>
    </location>
</feature>
<dbReference type="Gene3D" id="1.10.10.1100">
    <property type="entry name" value="BFD-like [2Fe-2S]-binding domain"/>
    <property type="match status" value="1"/>
</dbReference>
<dbReference type="InterPro" id="IPR007419">
    <property type="entry name" value="BFD-like_2Fe2S-bd_dom"/>
</dbReference>
<proteinExistence type="predicted"/>
<organism evidence="2 3">
    <name type="scientific">Clostridium gallinarum</name>
    <dbReference type="NCBI Taxonomy" id="2762246"/>
    <lineage>
        <taxon>Bacteria</taxon>
        <taxon>Bacillati</taxon>
        <taxon>Bacillota</taxon>
        <taxon>Clostridia</taxon>
        <taxon>Eubacteriales</taxon>
        <taxon>Clostridiaceae</taxon>
        <taxon>Clostridium</taxon>
    </lineage>
</organism>
<dbReference type="EMBL" id="JACSQZ010000004">
    <property type="protein sequence ID" value="MBD7913841.1"/>
    <property type="molecule type" value="Genomic_DNA"/>
</dbReference>
<evidence type="ECO:0000313" key="3">
    <source>
        <dbReference type="Proteomes" id="UP000640335"/>
    </source>
</evidence>
<dbReference type="RefSeq" id="WP_191747889.1">
    <property type="nucleotide sequence ID" value="NZ_JACSQZ010000004.1"/>
</dbReference>
<dbReference type="Proteomes" id="UP000640335">
    <property type="component" value="Unassembled WGS sequence"/>
</dbReference>
<protein>
    <submittedName>
        <fullName evidence="2">(2Fe-2S)-binding protein</fullName>
    </submittedName>
</protein>
<accession>A0ABR8Q097</accession>